<dbReference type="PANTHER" id="PTHR46577">
    <property type="entry name" value="HTH-TYPE TRANSCRIPTIONAL REGULATORY PROTEIN GABR"/>
    <property type="match status" value="1"/>
</dbReference>
<dbReference type="SUPFAM" id="SSF53383">
    <property type="entry name" value="PLP-dependent transferases"/>
    <property type="match status" value="1"/>
</dbReference>
<dbReference type="Pfam" id="PF00155">
    <property type="entry name" value="Aminotran_1_2"/>
    <property type="match status" value="1"/>
</dbReference>
<evidence type="ECO:0000313" key="8">
    <source>
        <dbReference type="EMBL" id="MBO0902046.1"/>
    </source>
</evidence>
<proteinExistence type="inferred from homology"/>
<dbReference type="InterPro" id="IPR051446">
    <property type="entry name" value="HTH_trans_reg/aminotransferase"/>
</dbReference>
<keyword evidence="3" id="KW-0805">Transcription regulation</keyword>
<comment type="similarity">
    <text evidence="1">In the C-terminal section; belongs to the class-I pyridoxal-phosphate-dependent aminotransferase family.</text>
</comment>
<dbReference type="SUPFAM" id="SSF46785">
    <property type="entry name" value="Winged helix' DNA-binding domain"/>
    <property type="match status" value="1"/>
</dbReference>
<dbReference type="InterPro" id="IPR000524">
    <property type="entry name" value="Tscrpt_reg_HTH_GntR"/>
</dbReference>
<keyword evidence="2" id="KW-0663">Pyridoxal phosphate</keyword>
<organism evidence="8 9">
    <name type="scientific">Jiella sonneratiae</name>
    <dbReference type="NCBI Taxonomy" id="2816856"/>
    <lineage>
        <taxon>Bacteria</taxon>
        <taxon>Pseudomonadati</taxon>
        <taxon>Pseudomonadota</taxon>
        <taxon>Alphaproteobacteria</taxon>
        <taxon>Hyphomicrobiales</taxon>
        <taxon>Aurantimonadaceae</taxon>
        <taxon>Jiella</taxon>
    </lineage>
</organism>
<dbReference type="EMBL" id="JAFMPY010000001">
    <property type="protein sequence ID" value="MBO0902046.1"/>
    <property type="molecule type" value="Genomic_DNA"/>
</dbReference>
<dbReference type="Gene3D" id="1.10.10.10">
    <property type="entry name" value="Winged helix-like DNA-binding domain superfamily/Winged helix DNA-binding domain"/>
    <property type="match status" value="1"/>
</dbReference>
<keyword evidence="8" id="KW-0808">Transferase</keyword>
<evidence type="ECO:0000256" key="2">
    <source>
        <dbReference type="ARBA" id="ARBA00022898"/>
    </source>
</evidence>
<dbReference type="GO" id="GO:0008483">
    <property type="term" value="F:transaminase activity"/>
    <property type="evidence" value="ECO:0007669"/>
    <property type="project" value="UniProtKB-KW"/>
</dbReference>
<keyword evidence="9" id="KW-1185">Reference proteome</keyword>
<evidence type="ECO:0000259" key="7">
    <source>
        <dbReference type="PROSITE" id="PS50949"/>
    </source>
</evidence>
<dbReference type="InterPro" id="IPR036390">
    <property type="entry name" value="WH_DNA-bd_sf"/>
</dbReference>
<dbReference type="InterPro" id="IPR015421">
    <property type="entry name" value="PyrdxlP-dep_Trfase_major"/>
</dbReference>
<dbReference type="InterPro" id="IPR015424">
    <property type="entry name" value="PyrdxlP-dep_Trfase"/>
</dbReference>
<evidence type="ECO:0000256" key="6">
    <source>
        <dbReference type="SAM" id="MobiDB-lite"/>
    </source>
</evidence>
<evidence type="ECO:0000256" key="1">
    <source>
        <dbReference type="ARBA" id="ARBA00005384"/>
    </source>
</evidence>
<accession>A0ABS3IXA6</accession>
<dbReference type="PROSITE" id="PS50949">
    <property type="entry name" value="HTH_GNTR"/>
    <property type="match status" value="1"/>
</dbReference>
<dbReference type="InterPro" id="IPR036388">
    <property type="entry name" value="WH-like_DNA-bd_sf"/>
</dbReference>
<comment type="caution">
    <text evidence="8">The sequence shown here is derived from an EMBL/GenBank/DDBJ whole genome shotgun (WGS) entry which is preliminary data.</text>
</comment>
<keyword evidence="4" id="KW-0238">DNA-binding</keyword>
<dbReference type="Gene3D" id="3.40.640.10">
    <property type="entry name" value="Type I PLP-dependent aspartate aminotransferase-like (Major domain)"/>
    <property type="match status" value="1"/>
</dbReference>
<feature type="compositionally biased region" description="Basic and acidic residues" evidence="6">
    <location>
        <begin position="114"/>
        <end position="125"/>
    </location>
</feature>
<reference evidence="8 9" key="1">
    <citation type="submission" date="2021-03" db="EMBL/GenBank/DDBJ databases">
        <title>Whole genome sequence of Jiella sp. MQZ13P-4.</title>
        <authorList>
            <person name="Tuo L."/>
        </authorList>
    </citation>
    <scope>NUCLEOTIDE SEQUENCE [LARGE SCALE GENOMIC DNA]</scope>
    <source>
        <strain evidence="8 9">MQZ13P-4</strain>
    </source>
</reference>
<keyword evidence="5" id="KW-0804">Transcription</keyword>
<evidence type="ECO:0000256" key="3">
    <source>
        <dbReference type="ARBA" id="ARBA00023015"/>
    </source>
</evidence>
<dbReference type="CDD" id="cd07377">
    <property type="entry name" value="WHTH_GntR"/>
    <property type="match status" value="1"/>
</dbReference>
<dbReference type="InterPro" id="IPR004839">
    <property type="entry name" value="Aminotransferase_I/II_large"/>
</dbReference>
<dbReference type="PANTHER" id="PTHR46577:SF1">
    <property type="entry name" value="HTH-TYPE TRANSCRIPTIONAL REGULATORY PROTEIN GABR"/>
    <property type="match status" value="1"/>
</dbReference>
<dbReference type="Pfam" id="PF00392">
    <property type="entry name" value="GntR"/>
    <property type="match status" value="1"/>
</dbReference>
<evidence type="ECO:0000256" key="4">
    <source>
        <dbReference type="ARBA" id="ARBA00023125"/>
    </source>
</evidence>
<feature type="domain" description="HTH gntR-type" evidence="7">
    <location>
        <begin position="31"/>
        <end position="99"/>
    </location>
</feature>
<keyword evidence="8" id="KW-0032">Aminotransferase</keyword>
<gene>
    <name evidence="8" type="ORF">J1C47_00195</name>
</gene>
<evidence type="ECO:0000256" key="5">
    <source>
        <dbReference type="ARBA" id="ARBA00023163"/>
    </source>
</evidence>
<dbReference type="Proteomes" id="UP000664288">
    <property type="component" value="Unassembled WGS sequence"/>
</dbReference>
<sequence>MLKQYNDKGIRVTKRGVRVTIQFAISTDETTPFYLRLADAIERAIVDGVLQPGDKLPPQRDIAFDLKVTVGTIGRAYQIARERGLTTGEVGRGTYVRRIESEKRQDMPQPFSKDMPRVESGGREPGEALLDSTAAPNVGQGKVVSATFAAVLAEAGDAALDYVRGVPGGWLEAGARWLATGGWTPDPASVVPTLGVNAAIQGIIAAATHPGDRIVFEELSYAAVARAATMIGRLPLTVGMDEEGMLPEELERCAARQHPRMIFLMPAVNNPTGACMSLKRREQIVSIARRYNLLIIEDNIYGKITPTTIPPIASLAPERTFFVGGLSKSVAAGIRAGWAACPRGQAVRVTVAHNQMTGGRPYLNMEVAARLVLSGEAEAIRAEVMAEIAARSAIFDAAFGVRTGGQAAAVPYRWLPLPAPWTSPAFLLAARNHAIRIDGEDEYQSVRADRQHHCVRIGLSAVKERDTLAGALAVLKGLLDSGSISYVSVA</sequence>
<dbReference type="CDD" id="cd00609">
    <property type="entry name" value="AAT_like"/>
    <property type="match status" value="1"/>
</dbReference>
<name>A0ABS3IXA6_9HYPH</name>
<protein>
    <submittedName>
        <fullName evidence="8">PLP-dependent aminotransferase family protein</fullName>
    </submittedName>
</protein>
<evidence type="ECO:0000313" key="9">
    <source>
        <dbReference type="Proteomes" id="UP000664288"/>
    </source>
</evidence>
<feature type="region of interest" description="Disordered" evidence="6">
    <location>
        <begin position="103"/>
        <end position="125"/>
    </location>
</feature>
<dbReference type="SMART" id="SM00345">
    <property type="entry name" value="HTH_GNTR"/>
    <property type="match status" value="1"/>
</dbReference>